<evidence type="ECO:0000256" key="1">
    <source>
        <dbReference type="RuleBase" id="RU004273"/>
    </source>
</evidence>
<name>A0A1J4JG41_9EUKA</name>
<dbReference type="Proteomes" id="UP000179807">
    <property type="component" value="Unassembled WGS sequence"/>
</dbReference>
<comment type="caution">
    <text evidence="3">The sequence shown here is derived from an EMBL/GenBank/DDBJ whole genome shotgun (WGS) entry which is preliminary data.</text>
</comment>
<organism evidence="3 4">
    <name type="scientific">Tritrichomonas foetus</name>
    <dbReference type="NCBI Taxonomy" id="1144522"/>
    <lineage>
        <taxon>Eukaryota</taxon>
        <taxon>Metamonada</taxon>
        <taxon>Parabasalia</taxon>
        <taxon>Tritrichomonadida</taxon>
        <taxon>Tritrichomonadidae</taxon>
        <taxon>Tritrichomonas</taxon>
    </lineage>
</organism>
<comment type="catalytic activity">
    <reaction evidence="1">
        <text>O-phospho-L-threonyl-[protein] + H2O = L-threonyl-[protein] + phosphate</text>
        <dbReference type="Rhea" id="RHEA:47004"/>
        <dbReference type="Rhea" id="RHEA-COMP:11060"/>
        <dbReference type="Rhea" id="RHEA-COMP:11605"/>
        <dbReference type="ChEBI" id="CHEBI:15377"/>
        <dbReference type="ChEBI" id="CHEBI:30013"/>
        <dbReference type="ChEBI" id="CHEBI:43474"/>
        <dbReference type="ChEBI" id="CHEBI:61977"/>
        <dbReference type="EC" id="3.1.3.16"/>
    </reaction>
</comment>
<dbReference type="InterPro" id="IPR029052">
    <property type="entry name" value="Metallo-depent_PP-like"/>
</dbReference>
<dbReference type="EMBL" id="MLAK01001126">
    <property type="protein sequence ID" value="OHS97279.1"/>
    <property type="molecule type" value="Genomic_DNA"/>
</dbReference>
<dbReference type="SUPFAM" id="SSF56300">
    <property type="entry name" value="Metallo-dependent phosphatases"/>
    <property type="match status" value="1"/>
</dbReference>
<dbReference type="PRINTS" id="PR00114">
    <property type="entry name" value="STPHPHTASE"/>
</dbReference>
<gene>
    <name evidence="3" type="ORF">TRFO_09562</name>
</gene>
<proteinExistence type="inferred from homology"/>
<dbReference type="InterPro" id="IPR006186">
    <property type="entry name" value="Ser/Thr-sp_prot-phosphatase"/>
</dbReference>
<accession>A0A1J4JG41</accession>
<evidence type="ECO:0000259" key="2">
    <source>
        <dbReference type="PROSITE" id="PS00125"/>
    </source>
</evidence>
<dbReference type="OrthoDB" id="309851at2759"/>
<dbReference type="CDD" id="cd00144">
    <property type="entry name" value="MPP_PPP_family"/>
    <property type="match status" value="1"/>
</dbReference>
<keyword evidence="4" id="KW-1185">Reference proteome</keyword>
<protein>
    <recommendedName>
        <fullName evidence="1">Serine/threonine-protein phosphatase</fullName>
        <ecNumber evidence="1">3.1.3.16</ecNumber>
    </recommendedName>
</protein>
<dbReference type="GO" id="GO:0005737">
    <property type="term" value="C:cytoplasm"/>
    <property type="evidence" value="ECO:0007669"/>
    <property type="project" value="TreeGrafter"/>
</dbReference>
<dbReference type="RefSeq" id="XP_068350416.1">
    <property type="nucleotide sequence ID" value="XM_068494930.1"/>
</dbReference>
<dbReference type="VEuPathDB" id="TrichDB:TRFO_09562"/>
<dbReference type="PANTHER" id="PTHR11668:SF494">
    <property type="entry name" value="PROTEIN PHOSPHATASE, PUTATIVE-RELATED"/>
    <property type="match status" value="1"/>
</dbReference>
<sequence length="182" mass="20455">MGESIAMRVIQQYKTHFIVDPYLYATGQLVLNLPSFTTNDLQSLCYQAQTTFTSSQIILHLSSQIVIVGDLHGQILDLFRIIREFGMPDNTSYLFLGDIVDRGEFSVETATIIFALRVMYPDNVHIIRGNHEFAQLCSRCGFLEEVLEFYGSPTVFNAFVDAFAFMPLVALVDDDIVCVHGG</sequence>
<keyword evidence="1" id="KW-0378">Hydrolase</keyword>
<evidence type="ECO:0000313" key="4">
    <source>
        <dbReference type="Proteomes" id="UP000179807"/>
    </source>
</evidence>
<feature type="domain" description="Serine/threonine specific protein phosphatases" evidence="2">
    <location>
        <begin position="127"/>
        <end position="132"/>
    </location>
</feature>
<dbReference type="EC" id="3.1.3.16" evidence="1"/>
<evidence type="ECO:0000313" key="3">
    <source>
        <dbReference type="EMBL" id="OHS97279.1"/>
    </source>
</evidence>
<dbReference type="AlphaFoldDB" id="A0A1J4JG41"/>
<dbReference type="GeneID" id="94829634"/>
<dbReference type="InterPro" id="IPR004843">
    <property type="entry name" value="Calcineurin-like_PHP"/>
</dbReference>
<dbReference type="InterPro" id="IPR050341">
    <property type="entry name" value="PP1_catalytic_subunit"/>
</dbReference>
<dbReference type="GO" id="GO:0005634">
    <property type="term" value="C:nucleus"/>
    <property type="evidence" value="ECO:0007669"/>
    <property type="project" value="TreeGrafter"/>
</dbReference>
<dbReference type="PROSITE" id="PS00125">
    <property type="entry name" value="SER_THR_PHOSPHATASE"/>
    <property type="match status" value="1"/>
</dbReference>
<dbReference type="GO" id="GO:0004722">
    <property type="term" value="F:protein serine/threonine phosphatase activity"/>
    <property type="evidence" value="ECO:0007669"/>
    <property type="project" value="UniProtKB-EC"/>
</dbReference>
<dbReference type="Pfam" id="PF00149">
    <property type="entry name" value="Metallophos"/>
    <property type="match status" value="1"/>
</dbReference>
<reference evidence="3" key="1">
    <citation type="submission" date="2016-10" db="EMBL/GenBank/DDBJ databases">
        <authorList>
            <person name="Benchimol M."/>
            <person name="Almeida L.G."/>
            <person name="Vasconcelos A.T."/>
            <person name="Perreira-Neves A."/>
            <person name="Rosa I.A."/>
            <person name="Tasca T."/>
            <person name="Bogo M.R."/>
            <person name="de Souza W."/>
        </authorList>
    </citation>
    <scope>NUCLEOTIDE SEQUENCE [LARGE SCALE GENOMIC DNA]</scope>
    <source>
        <strain evidence="3">K</strain>
    </source>
</reference>
<dbReference type="Gene3D" id="3.60.21.10">
    <property type="match status" value="1"/>
</dbReference>
<dbReference type="PANTHER" id="PTHR11668">
    <property type="entry name" value="SERINE/THREONINE PROTEIN PHOSPHATASE"/>
    <property type="match status" value="1"/>
</dbReference>
<dbReference type="SMART" id="SM00156">
    <property type="entry name" value="PP2Ac"/>
    <property type="match status" value="1"/>
</dbReference>
<comment type="similarity">
    <text evidence="1">Belongs to the PPP phosphatase family.</text>
</comment>